<dbReference type="Pfam" id="PF17177">
    <property type="entry name" value="PPR_long"/>
    <property type="match status" value="1"/>
</dbReference>
<evidence type="ECO:0000313" key="4">
    <source>
        <dbReference type="EMBL" id="KAJ8906163.1"/>
    </source>
</evidence>
<dbReference type="Gene3D" id="1.25.40.10">
    <property type="entry name" value="Tetratricopeptide repeat domain"/>
    <property type="match status" value="3"/>
</dbReference>
<dbReference type="EMBL" id="JAMWBK010000004">
    <property type="protein sequence ID" value="KAJ8906163.1"/>
    <property type="molecule type" value="Genomic_DNA"/>
</dbReference>
<dbReference type="PANTHER" id="PTHR47936:SF1">
    <property type="entry name" value="PENTATRICOPEPTIDE REPEAT-CONTAINING PROTEIN GUN1, CHLOROPLASTIC"/>
    <property type="match status" value="1"/>
</dbReference>
<dbReference type="InterPro" id="IPR002885">
    <property type="entry name" value="PPR_rpt"/>
</dbReference>
<comment type="caution">
    <text evidence="4">The sequence shown here is derived from an EMBL/GenBank/DDBJ whole genome shotgun (WGS) entry which is preliminary data.</text>
</comment>
<dbReference type="InterPro" id="IPR033443">
    <property type="entry name" value="PROP1-like_PPR_dom"/>
</dbReference>
<feature type="repeat" description="PPR" evidence="2">
    <location>
        <begin position="512"/>
        <end position="546"/>
    </location>
</feature>
<protein>
    <recommendedName>
        <fullName evidence="3">PROP1-like PPR domain-containing protein</fullName>
    </recommendedName>
</protein>
<dbReference type="PROSITE" id="PS51375">
    <property type="entry name" value="PPR"/>
    <property type="match status" value="5"/>
</dbReference>
<keyword evidence="5" id="KW-1185">Reference proteome</keyword>
<dbReference type="GO" id="GO:0009507">
    <property type="term" value="C:chloroplast"/>
    <property type="evidence" value="ECO:0007669"/>
    <property type="project" value="TreeGrafter"/>
</dbReference>
<dbReference type="PANTHER" id="PTHR47936">
    <property type="entry name" value="PPR_LONG DOMAIN-CONTAINING PROTEIN"/>
    <property type="match status" value="1"/>
</dbReference>
<dbReference type="Pfam" id="PF13041">
    <property type="entry name" value="PPR_2"/>
    <property type="match status" value="1"/>
</dbReference>
<feature type="repeat" description="PPR" evidence="2">
    <location>
        <begin position="477"/>
        <end position="511"/>
    </location>
</feature>
<keyword evidence="1" id="KW-0677">Repeat</keyword>
<reference evidence="4 5" key="1">
    <citation type="journal article" date="2023" name="Nat. Commun.">
        <title>Origin of minicircular mitochondrial genomes in red algae.</title>
        <authorList>
            <person name="Lee Y."/>
            <person name="Cho C.H."/>
            <person name="Lee Y.M."/>
            <person name="Park S.I."/>
            <person name="Yang J.H."/>
            <person name="West J.A."/>
            <person name="Bhattacharya D."/>
            <person name="Yoon H.S."/>
        </authorList>
    </citation>
    <scope>NUCLEOTIDE SEQUENCE [LARGE SCALE GENOMIC DNA]</scope>
    <source>
        <strain evidence="4 5">CCMP1338</strain>
        <tissue evidence="4">Whole cell</tissue>
    </source>
</reference>
<evidence type="ECO:0000256" key="1">
    <source>
        <dbReference type="ARBA" id="ARBA00022737"/>
    </source>
</evidence>
<proteinExistence type="predicted"/>
<feature type="repeat" description="PPR" evidence="2">
    <location>
        <begin position="91"/>
        <end position="125"/>
    </location>
</feature>
<name>A0AAV8UX12_9RHOD</name>
<evidence type="ECO:0000256" key="2">
    <source>
        <dbReference type="PROSITE-ProRule" id="PRU00708"/>
    </source>
</evidence>
<feature type="domain" description="PROP1-like PPR" evidence="3">
    <location>
        <begin position="449"/>
        <end position="578"/>
    </location>
</feature>
<dbReference type="AlphaFoldDB" id="A0AAV8UX12"/>
<feature type="repeat" description="PPR" evidence="2">
    <location>
        <begin position="231"/>
        <end position="265"/>
    </location>
</feature>
<dbReference type="NCBIfam" id="TIGR00756">
    <property type="entry name" value="PPR"/>
    <property type="match status" value="1"/>
</dbReference>
<evidence type="ECO:0000259" key="3">
    <source>
        <dbReference type="Pfam" id="PF17177"/>
    </source>
</evidence>
<dbReference type="Pfam" id="PF13812">
    <property type="entry name" value="PPR_3"/>
    <property type="match status" value="1"/>
</dbReference>
<dbReference type="InterPro" id="IPR011990">
    <property type="entry name" value="TPR-like_helical_dom_sf"/>
</dbReference>
<evidence type="ECO:0000313" key="5">
    <source>
        <dbReference type="Proteomes" id="UP001157974"/>
    </source>
</evidence>
<organism evidence="4 5">
    <name type="scientific">Rhodosorus marinus</name>
    <dbReference type="NCBI Taxonomy" id="101924"/>
    <lineage>
        <taxon>Eukaryota</taxon>
        <taxon>Rhodophyta</taxon>
        <taxon>Stylonematophyceae</taxon>
        <taxon>Stylonematales</taxon>
        <taxon>Stylonemataceae</taxon>
        <taxon>Rhodosorus</taxon>
    </lineage>
</organism>
<dbReference type="SUPFAM" id="SSF48452">
    <property type="entry name" value="TPR-like"/>
    <property type="match status" value="1"/>
</dbReference>
<feature type="repeat" description="PPR" evidence="2">
    <location>
        <begin position="126"/>
        <end position="160"/>
    </location>
</feature>
<accession>A0AAV8UX12</accession>
<gene>
    <name evidence="4" type="ORF">NDN08_002658</name>
</gene>
<dbReference type="GO" id="GO:0031930">
    <property type="term" value="P:mitochondria-nucleus signaling pathway"/>
    <property type="evidence" value="ECO:0007669"/>
    <property type="project" value="TreeGrafter"/>
</dbReference>
<dbReference type="Pfam" id="PF01535">
    <property type="entry name" value="PPR"/>
    <property type="match status" value="2"/>
</dbReference>
<sequence length="659" mass="74920">MMGFVLGLTVPVGNGGLGGRCSRVKGEVAMMATRKFSMAEDLVSRKKKNLDLEIVSVDKEVALILELIDGGKIELAMERYSEMRANQLLPTTYTFNKLIAALGRKYAMREAEILFEDMIDSDVPPDFVTCSQMLSKYSESADIDNMEKMYARMKELEIMPNTVIFRLLLEAYFSVQDYSTAETIYREINECHVEPDIHLFYKIMRLQNYVNKPDQVVETYSTLRQRKIKPTYEIYLALVEAYTKLGRYKKALELIKTMKKRGKKPSEEPFSLLSGEYARLGDAKALDHLFYMIHRFRFAIPTALTYNHFIEGHGKAFGIAAAEEKLEDMLAADIEPNSDTLRVMLRLYDEYDELDNVKVVFERMSRLGVVPNRDCTWEAVQIYANRGHREEALTNLRELVSKGIPLHDESYASIIRMFCSEGNIELAEETISSWKAEGFKLGGASFRELLSAYSERGDINRVMEVLESMKSDRVRISTRTYASALYALIKAGMESEIFQILTKLRERGTRPTGWLFSTLVRVSCEQGKLVKAKKIVLEMERSGLKIGAATYYHFFQSFISKQDPDLVIETLQHMQATGEWPSKGIISSLTAATKSNPDLFRPALVEAAKILRKRDIINTGDIREDRAISTTTDINDAYSFIIATAISAIEKDRIVPVSS</sequence>
<dbReference type="Proteomes" id="UP001157974">
    <property type="component" value="Unassembled WGS sequence"/>
</dbReference>